<evidence type="ECO:0000256" key="4">
    <source>
        <dbReference type="ARBA" id="ARBA00022989"/>
    </source>
</evidence>
<dbReference type="GO" id="GO:0015293">
    <property type="term" value="F:symporter activity"/>
    <property type="evidence" value="ECO:0007669"/>
    <property type="project" value="UniProtKB-KW"/>
</dbReference>
<evidence type="ECO:0000313" key="8">
    <source>
        <dbReference type="Proteomes" id="UP000278746"/>
    </source>
</evidence>
<gene>
    <name evidence="7" type="ORF">EBO34_08325</name>
</gene>
<dbReference type="EMBL" id="RHIB01000001">
    <property type="protein sequence ID" value="RNA69923.1"/>
    <property type="molecule type" value="Genomic_DNA"/>
</dbReference>
<dbReference type="Pfam" id="PF00375">
    <property type="entry name" value="SDF"/>
    <property type="match status" value="1"/>
</dbReference>
<dbReference type="InterPro" id="IPR036458">
    <property type="entry name" value="Na:dicarbo_symporter_sf"/>
</dbReference>
<dbReference type="Proteomes" id="UP000278746">
    <property type="component" value="Unassembled WGS sequence"/>
</dbReference>
<feature type="transmembrane region" description="Helical" evidence="6">
    <location>
        <begin position="117"/>
        <end position="138"/>
    </location>
</feature>
<evidence type="ECO:0000256" key="6">
    <source>
        <dbReference type="SAM" id="Phobius"/>
    </source>
</evidence>
<proteinExistence type="predicted"/>
<dbReference type="RefSeq" id="WP_122897435.1">
    <property type="nucleotide sequence ID" value="NZ_RHIB01000001.1"/>
</dbReference>
<dbReference type="PANTHER" id="PTHR42865:SF8">
    <property type="entry name" value="SERINE_THREONINE TRANSPORTER SSTT"/>
    <property type="match status" value="1"/>
</dbReference>
<dbReference type="PRINTS" id="PR00173">
    <property type="entry name" value="EDTRNSPORT"/>
</dbReference>
<feature type="transmembrane region" description="Helical" evidence="6">
    <location>
        <begin position="159"/>
        <end position="177"/>
    </location>
</feature>
<feature type="transmembrane region" description="Helical" evidence="6">
    <location>
        <begin position="271"/>
        <end position="293"/>
    </location>
</feature>
<feature type="transmembrane region" description="Helical" evidence="6">
    <location>
        <begin position="74"/>
        <end position="97"/>
    </location>
</feature>
<dbReference type="Gene3D" id="1.10.3860.10">
    <property type="entry name" value="Sodium:dicarboxylate symporter"/>
    <property type="match status" value="1"/>
</dbReference>
<comment type="caution">
    <text evidence="7">The sequence shown here is derived from an EMBL/GenBank/DDBJ whole genome shotgun (WGS) entry which is preliminary data.</text>
</comment>
<evidence type="ECO:0000256" key="2">
    <source>
        <dbReference type="ARBA" id="ARBA00022448"/>
    </source>
</evidence>
<evidence type="ECO:0000313" key="7">
    <source>
        <dbReference type="EMBL" id="RNA69923.1"/>
    </source>
</evidence>
<keyword evidence="3 6" id="KW-0812">Transmembrane</keyword>
<feature type="transmembrane region" description="Helical" evidence="6">
    <location>
        <begin position="7"/>
        <end position="29"/>
    </location>
</feature>
<feature type="transmembrane region" description="Helical" evidence="6">
    <location>
        <begin position="35"/>
        <end position="54"/>
    </location>
</feature>
<sequence length="384" mass="40249">MKLILKLVIGIAAGILIGLMNIDGVTQLFVTIKELFGQFINFVIPFIILFFIAAGVSKLGGESGRMVGTTVGTAYLSTFLAGVVAFFIAVAIVPMLSTEQAPVAEGEGLQPFFQFEIEPLMGVVTALVAAFLFGIGIAKTNSLTLMKVIDEGKNIIDLVIRKIIIPFLPVYIASIFVEIAAEGEVFNTLSVFGVVLLVAISTHWLWIVIQFITAGAVTGQNPFRALKTMLPAYFTGLGTMSSAATIPVTLAQAKKNNVREEVANFGVPLCATIHLSGSVITIVTTAVAVMSVLGEYSVPTFGQMVPVIAMLGVIMIAAPGVPGGAIMAALGVLTTQLGFSEAAVGLMIALYMAQDSFGTATNVTGDGAINMIVNKFSKKESAAE</sequence>
<reference evidence="7 8" key="1">
    <citation type="submission" date="2018-10" db="EMBL/GenBank/DDBJ databases">
        <title>Bacillus Keqinensis sp. nov., a moderately halophilic bacterium isolated from a saline-alkaline lake.</title>
        <authorList>
            <person name="Wang H."/>
        </authorList>
    </citation>
    <scope>NUCLEOTIDE SEQUENCE [LARGE SCALE GENOMIC DNA]</scope>
    <source>
        <strain evidence="7 8">KQ-3</strain>
    </source>
</reference>
<evidence type="ECO:0000256" key="1">
    <source>
        <dbReference type="ARBA" id="ARBA00004141"/>
    </source>
</evidence>
<comment type="subcellular location">
    <subcellularLocation>
        <location evidence="1">Membrane</location>
        <topology evidence="1">Multi-pass membrane protein</topology>
    </subcellularLocation>
</comment>
<feature type="transmembrane region" description="Helical" evidence="6">
    <location>
        <begin position="305"/>
        <end position="330"/>
    </location>
</feature>
<dbReference type="GO" id="GO:0005886">
    <property type="term" value="C:plasma membrane"/>
    <property type="evidence" value="ECO:0007669"/>
    <property type="project" value="UniProtKB-SubCell"/>
</dbReference>
<keyword evidence="2" id="KW-0813">Transport</keyword>
<evidence type="ECO:0000256" key="3">
    <source>
        <dbReference type="ARBA" id="ARBA00022692"/>
    </source>
</evidence>
<dbReference type="PANTHER" id="PTHR42865">
    <property type="entry name" value="PROTON/GLUTAMATE-ASPARTATE SYMPORTER"/>
    <property type="match status" value="1"/>
</dbReference>
<dbReference type="AlphaFoldDB" id="A0A3M7TWR1"/>
<dbReference type="InterPro" id="IPR001991">
    <property type="entry name" value="Na-dicarboxylate_symporter"/>
</dbReference>
<evidence type="ECO:0000256" key="5">
    <source>
        <dbReference type="ARBA" id="ARBA00023136"/>
    </source>
</evidence>
<keyword evidence="4 6" id="KW-1133">Transmembrane helix</keyword>
<keyword evidence="5 6" id="KW-0472">Membrane</keyword>
<feature type="transmembrane region" description="Helical" evidence="6">
    <location>
        <begin position="189"/>
        <end position="209"/>
    </location>
</feature>
<feature type="transmembrane region" description="Helical" evidence="6">
    <location>
        <begin position="230"/>
        <end position="251"/>
    </location>
</feature>
<dbReference type="SUPFAM" id="SSF118215">
    <property type="entry name" value="Proton glutamate symport protein"/>
    <property type="match status" value="1"/>
</dbReference>
<dbReference type="OrthoDB" id="9768885at2"/>
<name>A0A3M7TWR1_9BACI</name>
<keyword evidence="8" id="KW-1185">Reference proteome</keyword>
<protein>
    <submittedName>
        <fullName evidence="7">Dicarboxylate/amino acid:cation symporter</fullName>
    </submittedName>
</protein>
<accession>A0A3M7TWR1</accession>
<organism evidence="7 8">
    <name type="scientific">Alteribacter keqinensis</name>
    <dbReference type="NCBI Taxonomy" id="2483800"/>
    <lineage>
        <taxon>Bacteria</taxon>
        <taxon>Bacillati</taxon>
        <taxon>Bacillota</taxon>
        <taxon>Bacilli</taxon>
        <taxon>Bacillales</taxon>
        <taxon>Bacillaceae</taxon>
        <taxon>Alteribacter</taxon>
    </lineage>
</organism>